<dbReference type="Pfam" id="PF00858">
    <property type="entry name" value="ASC"/>
    <property type="match status" value="1"/>
</dbReference>
<dbReference type="PANTHER" id="PTHR11690">
    <property type="entry name" value="AMILORIDE-SENSITIVE SODIUM CHANNEL-RELATED"/>
    <property type="match status" value="1"/>
</dbReference>
<sequence>MIQGTSKINPTQYGDFGYLEKNEILKKSKENRMGWLVDDSVEQGLDRNKEKGICTIFQFFAEATTAHGFKHVEVLRKKHKIGAFILSLLTSVCFIAAAVLVVQETLNAFVNFSFKSTLHVKMKAGLELPRAVLCHSGFFNVTAAEEIGLDMELRTYLAISLSGGYQVSSSFENNISRRAYLKKRFAAYMISYGKDVPSLLHDVAWKCHEAIEFCTLSMNSLDGTTCCQKYFEPIITCSGICYQSNFFDFRQVIEGGDGGLIIGLRVPLDADMFEMDWTMRDERYTVTEAGFRVSLMSNITMANSKVCSEGIAIPSGFKTTVGLEYSELNEIHSTSDIWPWSTPSCVPLNAPPEVLALTMTNCFTHYILNEILGTNCTPIISETRDSSSVCMIEDILTKFDQLGSRSVAADTFDFADCLISCITQFYHHTVAAIPLKESYKRVSEG</sequence>
<keyword evidence="5 12" id="KW-0812">Transmembrane</keyword>
<keyword evidence="3 12" id="KW-0813">Transport</keyword>
<evidence type="ECO:0000256" key="10">
    <source>
        <dbReference type="ARBA" id="ARBA00023201"/>
    </source>
</evidence>
<keyword evidence="7" id="KW-0915">Sodium</keyword>
<dbReference type="GO" id="GO:0015280">
    <property type="term" value="F:ligand-gated sodium channel activity"/>
    <property type="evidence" value="ECO:0007669"/>
    <property type="project" value="TreeGrafter"/>
</dbReference>
<evidence type="ECO:0000256" key="1">
    <source>
        <dbReference type="ARBA" id="ARBA00004141"/>
    </source>
</evidence>
<name>A0AAN8WHQ2_HALRR</name>
<dbReference type="Gene3D" id="2.60.470.10">
    <property type="entry name" value="Acid-sensing ion channels like domains"/>
    <property type="match status" value="1"/>
</dbReference>
<keyword evidence="8 12" id="KW-0406">Ion transport</keyword>
<keyword evidence="10 12" id="KW-0739">Sodium transport</keyword>
<keyword evidence="11 12" id="KW-0407">Ion channel</keyword>
<evidence type="ECO:0000256" key="12">
    <source>
        <dbReference type="RuleBase" id="RU000679"/>
    </source>
</evidence>
<evidence type="ECO:0000256" key="11">
    <source>
        <dbReference type="ARBA" id="ARBA00023303"/>
    </source>
</evidence>
<comment type="caution">
    <text evidence="14">The sequence shown here is derived from an EMBL/GenBank/DDBJ whole genome shotgun (WGS) entry which is preliminary data.</text>
</comment>
<protein>
    <submittedName>
        <fullName evidence="14">Uncharacterized protein</fullName>
    </submittedName>
</protein>
<comment type="subcellular location">
    <subcellularLocation>
        <location evidence="1">Membrane</location>
        <topology evidence="1">Multi-pass membrane protein</topology>
    </subcellularLocation>
</comment>
<reference evidence="14 15" key="1">
    <citation type="submission" date="2023-11" db="EMBL/GenBank/DDBJ databases">
        <title>Halocaridina rubra genome assembly.</title>
        <authorList>
            <person name="Smith C."/>
        </authorList>
    </citation>
    <scope>NUCLEOTIDE SEQUENCE [LARGE SCALE GENOMIC DNA]</scope>
    <source>
        <strain evidence="14">EP-1</strain>
        <tissue evidence="14">Whole</tissue>
    </source>
</reference>
<keyword evidence="15" id="KW-1185">Reference proteome</keyword>
<dbReference type="Proteomes" id="UP001381693">
    <property type="component" value="Unassembled WGS sequence"/>
</dbReference>
<evidence type="ECO:0000256" key="5">
    <source>
        <dbReference type="ARBA" id="ARBA00022692"/>
    </source>
</evidence>
<evidence type="ECO:0000256" key="7">
    <source>
        <dbReference type="ARBA" id="ARBA00023053"/>
    </source>
</evidence>
<accession>A0AAN8WHQ2</accession>
<evidence type="ECO:0000313" key="15">
    <source>
        <dbReference type="Proteomes" id="UP001381693"/>
    </source>
</evidence>
<dbReference type="GO" id="GO:0005886">
    <property type="term" value="C:plasma membrane"/>
    <property type="evidence" value="ECO:0007669"/>
    <property type="project" value="TreeGrafter"/>
</dbReference>
<evidence type="ECO:0000256" key="9">
    <source>
        <dbReference type="ARBA" id="ARBA00023136"/>
    </source>
</evidence>
<evidence type="ECO:0000256" key="2">
    <source>
        <dbReference type="ARBA" id="ARBA00007193"/>
    </source>
</evidence>
<evidence type="ECO:0000256" key="6">
    <source>
        <dbReference type="ARBA" id="ARBA00022989"/>
    </source>
</evidence>
<keyword evidence="6 13" id="KW-1133">Transmembrane helix</keyword>
<dbReference type="AlphaFoldDB" id="A0AAN8WHQ2"/>
<comment type="similarity">
    <text evidence="2 12">Belongs to the amiloride-sensitive sodium channel (TC 1.A.6) family.</text>
</comment>
<evidence type="ECO:0000256" key="8">
    <source>
        <dbReference type="ARBA" id="ARBA00023065"/>
    </source>
</evidence>
<evidence type="ECO:0000256" key="13">
    <source>
        <dbReference type="SAM" id="Phobius"/>
    </source>
</evidence>
<evidence type="ECO:0000313" key="14">
    <source>
        <dbReference type="EMBL" id="KAK7022759.1"/>
    </source>
</evidence>
<dbReference type="InterPro" id="IPR001873">
    <property type="entry name" value="ENaC"/>
</dbReference>
<gene>
    <name evidence="14" type="ORF">SK128_018108</name>
</gene>
<keyword evidence="4 12" id="KW-0894">Sodium channel</keyword>
<organism evidence="14 15">
    <name type="scientific">Halocaridina rubra</name>
    <name type="common">Hawaiian red shrimp</name>
    <dbReference type="NCBI Taxonomy" id="373956"/>
    <lineage>
        <taxon>Eukaryota</taxon>
        <taxon>Metazoa</taxon>
        <taxon>Ecdysozoa</taxon>
        <taxon>Arthropoda</taxon>
        <taxon>Crustacea</taxon>
        <taxon>Multicrustacea</taxon>
        <taxon>Malacostraca</taxon>
        <taxon>Eumalacostraca</taxon>
        <taxon>Eucarida</taxon>
        <taxon>Decapoda</taxon>
        <taxon>Pleocyemata</taxon>
        <taxon>Caridea</taxon>
        <taxon>Atyoidea</taxon>
        <taxon>Atyidae</taxon>
        <taxon>Halocaridina</taxon>
    </lineage>
</organism>
<evidence type="ECO:0000256" key="4">
    <source>
        <dbReference type="ARBA" id="ARBA00022461"/>
    </source>
</evidence>
<keyword evidence="9 13" id="KW-0472">Membrane</keyword>
<proteinExistence type="inferred from homology"/>
<feature type="transmembrane region" description="Helical" evidence="13">
    <location>
        <begin position="81"/>
        <end position="102"/>
    </location>
</feature>
<dbReference type="PANTHER" id="PTHR11690:SF300">
    <property type="entry name" value="PICKPOCKET PROTEIN 19"/>
    <property type="match status" value="1"/>
</dbReference>
<evidence type="ECO:0000256" key="3">
    <source>
        <dbReference type="ARBA" id="ARBA00022448"/>
    </source>
</evidence>
<dbReference type="EMBL" id="JAXCGZ010022844">
    <property type="protein sequence ID" value="KAK7022759.1"/>
    <property type="molecule type" value="Genomic_DNA"/>
</dbReference>